<protein>
    <submittedName>
        <fullName evidence="2">Uncharacterized protein</fullName>
    </submittedName>
</protein>
<proteinExistence type="predicted"/>
<evidence type="ECO:0000313" key="3">
    <source>
        <dbReference type="Proteomes" id="UP000593565"/>
    </source>
</evidence>
<accession>A0A7J6BHA6</accession>
<evidence type="ECO:0000256" key="1">
    <source>
        <dbReference type="SAM" id="MobiDB-lite"/>
    </source>
</evidence>
<feature type="compositionally biased region" description="Polar residues" evidence="1">
    <location>
        <begin position="15"/>
        <end position="24"/>
    </location>
</feature>
<sequence length="87" mass="9633">MLHFSTERKVHTRPDYNSQNPSLTCAPLTQTVPTPQKPANSCLLLITSAGGRGEIWRVKSHGYIALWAEHYKGISCVSTNRPVLRSG</sequence>
<name>A0A7J6BHA6_AMEME</name>
<comment type="caution">
    <text evidence="2">The sequence shown here is derived from an EMBL/GenBank/DDBJ whole genome shotgun (WGS) entry which is preliminary data.</text>
</comment>
<gene>
    <name evidence="2" type="ORF">AMELA_G00004140</name>
</gene>
<dbReference type="AlphaFoldDB" id="A0A7J6BHA6"/>
<dbReference type="EMBL" id="JAAGNN010000001">
    <property type="protein sequence ID" value="KAF4093639.1"/>
    <property type="molecule type" value="Genomic_DNA"/>
</dbReference>
<evidence type="ECO:0000313" key="2">
    <source>
        <dbReference type="EMBL" id="KAF4093639.1"/>
    </source>
</evidence>
<feature type="compositionally biased region" description="Basic and acidic residues" evidence="1">
    <location>
        <begin position="1"/>
        <end position="14"/>
    </location>
</feature>
<reference evidence="2 3" key="1">
    <citation type="submission" date="2020-02" db="EMBL/GenBank/DDBJ databases">
        <title>A chromosome-scale genome assembly of the black bullhead catfish (Ameiurus melas).</title>
        <authorList>
            <person name="Wen M."/>
            <person name="Zham M."/>
            <person name="Cabau C."/>
            <person name="Klopp C."/>
            <person name="Donnadieu C."/>
            <person name="Roques C."/>
            <person name="Bouchez O."/>
            <person name="Lampietro C."/>
            <person name="Jouanno E."/>
            <person name="Herpin A."/>
            <person name="Louis A."/>
            <person name="Berthelot C."/>
            <person name="Parey E."/>
            <person name="Roest-Crollius H."/>
            <person name="Braasch I."/>
            <person name="Postlethwait J."/>
            <person name="Robinson-Rechavi M."/>
            <person name="Echchiki A."/>
            <person name="Begum T."/>
            <person name="Montfort J."/>
            <person name="Schartl M."/>
            <person name="Bobe J."/>
            <person name="Guiguen Y."/>
        </authorList>
    </citation>
    <scope>NUCLEOTIDE SEQUENCE [LARGE SCALE GENOMIC DNA]</scope>
    <source>
        <strain evidence="2">M_S1</strain>
        <tissue evidence="2">Blood</tissue>
    </source>
</reference>
<dbReference type="Proteomes" id="UP000593565">
    <property type="component" value="Unassembled WGS sequence"/>
</dbReference>
<keyword evidence="3" id="KW-1185">Reference proteome</keyword>
<feature type="region of interest" description="Disordered" evidence="1">
    <location>
        <begin position="1"/>
        <end position="24"/>
    </location>
</feature>
<organism evidence="2 3">
    <name type="scientific">Ameiurus melas</name>
    <name type="common">Black bullhead</name>
    <name type="synonym">Silurus melas</name>
    <dbReference type="NCBI Taxonomy" id="219545"/>
    <lineage>
        <taxon>Eukaryota</taxon>
        <taxon>Metazoa</taxon>
        <taxon>Chordata</taxon>
        <taxon>Craniata</taxon>
        <taxon>Vertebrata</taxon>
        <taxon>Euteleostomi</taxon>
        <taxon>Actinopterygii</taxon>
        <taxon>Neopterygii</taxon>
        <taxon>Teleostei</taxon>
        <taxon>Ostariophysi</taxon>
        <taxon>Siluriformes</taxon>
        <taxon>Ictaluridae</taxon>
        <taxon>Ameiurus</taxon>
    </lineage>
</organism>